<dbReference type="InterPro" id="IPR026444">
    <property type="entry name" value="Secre_tail"/>
</dbReference>
<sequence>MKNFTLLVACVFLCFTMNSQVVVWSDDFNDEDISDWSVTDADGDGNNWGDIPAVGDGMGGYITPVSLISRSWQQIPLNPDNWVVSPVIDLSTATTPITLEWITQVAAATWDEEKYSVHVGTTNDISVLVNSATSMTETLGDAGNTGTPVNHTFDISDLAGEAQVYVAFRHWDCSDQDFLSVDDVTVSAQTLSIDEFEEPNRYKVACNNHYISIYNINSEVNYKLINITGQLVLEGKTNNETHTIDATKLTTGIYIIEITNPLTNAVFRKKIAF</sequence>
<feature type="domain" description="Secretion system C-terminal sorting" evidence="4">
    <location>
        <begin position="212"/>
        <end position="271"/>
    </location>
</feature>
<dbReference type="InterPro" id="IPR011628">
    <property type="entry name" value="Cleaved_adhesin"/>
</dbReference>
<evidence type="ECO:0000259" key="4">
    <source>
        <dbReference type="Pfam" id="PF18962"/>
    </source>
</evidence>
<dbReference type="Gene3D" id="2.60.120.200">
    <property type="match status" value="1"/>
</dbReference>
<reference evidence="5 6" key="1">
    <citation type="submission" date="2019-08" db="EMBL/GenBank/DDBJ databases">
        <title>Formosa sediminis sp. nov., isolated from marine sediment.</title>
        <authorList>
            <person name="Cao W.R."/>
        </authorList>
    </citation>
    <scope>NUCLEOTIDE SEQUENCE [LARGE SCALE GENOMIC DNA]</scope>
    <source>
        <strain evidence="5 6">1494</strain>
    </source>
</reference>
<dbReference type="OrthoDB" id="1401747at2"/>
<protein>
    <submittedName>
        <fullName evidence="5">T9SS type A sorting domain-containing protein</fullName>
    </submittedName>
</protein>
<name>A0A5D0GI25_9FLAO</name>
<dbReference type="NCBIfam" id="TIGR04183">
    <property type="entry name" value="Por_Secre_tail"/>
    <property type="match status" value="1"/>
</dbReference>
<dbReference type="Pfam" id="PF07675">
    <property type="entry name" value="Cleaved_Adhesin"/>
    <property type="match status" value="1"/>
</dbReference>
<organism evidence="5 6">
    <name type="scientific">Formosa maritima</name>
    <dbReference type="NCBI Taxonomy" id="2592046"/>
    <lineage>
        <taxon>Bacteria</taxon>
        <taxon>Pseudomonadati</taxon>
        <taxon>Bacteroidota</taxon>
        <taxon>Flavobacteriia</taxon>
        <taxon>Flavobacteriales</taxon>
        <taxon>Flavobacteriaceae</taxon>
        <taxon>Formosa</taxon>
    </lineage>
</organism>
<feature type="signal peptide" evidence="2">
    <location>
        <begin position="1"/>
        <end position="21"/>
    </location>
</feature>
<dbReference type="AlphaFoldDB" id="A0A5D0GI25"/>
<comment type="caution">
    <text evidence="5">The sequence shown here is derived from an EMBL/GenBank/DDBJ whole genome shotgun (WGS) entry which is preliminary data.</text>
</comment>
<dbReference type="RefSeq" id="WP_148453633.1">
    <property type="nucleotide sequence ID" value="NZ_VSFC01000020.1"/>
</dbReference>
<dbReference type="NCBIfam" id="NF038128">
    <property type="entry name" value="choice_anch_J"/>
    <property type="match status" value="1"/>
</dbReference>
<dbReference type="Pfam" id="PF18962">
    <property type="entry name" value="Por_Secre_tail"/>
    <property type="match status" value="1"/>
</dbReference>
<evidence type="ECO:0000313" key="6">
    <source>
        <dbReference type="Proteomes" id="UP000324550"/>
    </source>
</evidence>
<proteinExistence type="predicted"/>
<dbReference type="EMBL" id="VSFC01000020">
    <property type="protein sequence ID" value="TYA57989.1"/>
    <property type="molecule type" value="Genomic_DNA"/>
</dbReference>
<accession>A0A5D0GI25</accession>
<evidence type="ECO:0000313" key="5">
    <source>
        <dbReference type="EMBL" id="TYA57989.1"/>
    </source>
</evidence>
<feature type="chain" id="PRO_5022847454" evidence="2">
    <location>
        <begin position="22"/>
        <end position="273"/>
    </location>
</feature>
<evidence type="ECO:0000256" key="1">
    <source>
        <dbReference type="ARBA" id="ARBA00022729"/>
    </source>
</evidence>
<keyword evidence="1 2" id="KW-0732">Signal</keyword>
<keyword evidence="6" id="KW-1185">Reference proteome</keyword>
<feature type="domain" description="Cleaved adhesin" evidence="3">
    <location>
        <begin position="33"/>
        <end position="186"/>
    </location>
</feature>
<gene>
    <name evidence="5" type="ORF">FVF61_04035</name>
</gene>
<evidence type="ECO:0000256" key="2">
    <source>
        <dbReference type="SAM" id="SignalP"/>
    </source>
</evidence>
<evidence type="ECO:0000259" key="3">
    <source>
        <dbReference type="Pfam" id="PF07675"/>
    </source>
</evidence>
<dbReference type="Proteomes" id="UP000324550">
    <property type="component" value="Unassembled WGS sequence"/>
</dbReference>